<feature type="region of interest" description="Disordered" evidence="3">
    <location>
        <begin position="459"/>
        <end position="499"/>
    </location>
</feature>
<keyword evidence="1 2" id="KW-0175">Coiled coil</keyword>
<dbReference type="Pfam" id="PF21773">
    <property type="entry name" value="ODAD1_CC"/>
    <property type="match status" value="1"/>
</dbReference>
<protein>
    <recommendedName>
        <fullName evidence="4">ODAD1 central coiled coil region domain-containing protein</fullName>
    </recommendedName>
</protein>
<dbReference type="InterPro" id="IPR033192">
    <property type="entry name" value="ODAD3"/>
</dbReference>
<evidence type="ECO:0000313" key="6">
    <source>
        <dbReference type="Proteomes" id="UP001295684"/>
    </source>
</evidence>
<gene>
    <name evidence="5" type="ORF">ECRASSUSDP1_LOCUS6763</name>
</gene>
<sequence length="532" mass="62565">MADMTSSRRKQPKGDMSMSILQKRFKIDDGKNKYVEQSTLLEPSNKVTHKQDEEEMKEVSASLAELKKNHDIIKKRVNEKEKDLDTIRKEIQQLEYQESTAEGAVYENDTRKEQIENAVSVTQKKTAEELMNSRVHAHMIERLNKDLIAMEIYKKNLETSLKNKETMFEEQKEKFRAAKEQKLQSKTIFDNLVKNLYNERNEKKKRIEQLVKSMKNKTDNVRRRVERIKRQNELAEAAANENKDADEKQMRREFMFNKLWNSFIRKKMQKEMKESTHIDEAFKAIKTATGVTDVQKLVEKFLTREQTYSELLVAVADSESRIDKLRRENEVLRSRLNELKIGAEEVEGGHSESEEIVALKKELDEVQREEAIMKEKYYNVEIVQDLIDNWARKIIGKVDDEATEDRVNNMDLVEIFQKLSGIVVQNLEDYENDDEDEIIPASNMMNDHLTQDFMERNIRIRPSSGKTEADIEKSKYGSKNGPQTDNLDDNAEKQYNDDLIELDNQRKNIKDKILRIQEENARKRKLEKGDEK</sequence>
<dbReference type="InterPro" id="IPR049258">
    <property type="entry name" value="ODAD1_CC"/>
</dbReference>
<dbReference type="AlphaFoldDB" id="A0AAD1UAH5"/>
<dbReference type="GO" id="GO:0097542">
    <property type="term" value="C:ciliary tip"/>
    <property type="evidence" value="ECO:0007669"/>
    <property type="project" value="TreeGrafter"/>
</dbReference>
<feature type="compositionally biased region" description="Polar residues" evidence="3">
    <location>
        <begin position="36"/>
        <end position="46"/>
    </location>
</feature>
<evidence type="ECO:0000313" key="5">
    <source>
        <dbReference type="EMBL" id="CAI2365427.1"/>
    </source>
</evidence>
<dbReference type="EMBL" id="CAMPGE010006567">
    <property type="protein sequence ID" value="CAI2365427.1"/>
    <property type="molecule type" value="Genomic_DNA"/>
</dbReference>
<dbReference type="PANTHER" id="PTHR46518:SF1">
    <property type="entry name" value="OUTER DYNEIN ARM-DOCKING COMPLEX SUBUNIT 3"/>
    <property type="match status" value="1"/>
</dbReference>
<evidence type="ECO:0000256" key="1">
    <source>
        <dbReference type="ARBA" id="ARBA00023054"/>
    </source>
</evidence>
<comment type="caution">
    <text evidence="5">The sequence shown here is derived from an EMBL/GenBank/DDBJ whole genome shotgun (WGS) entry which is preliminary data.</text>
</comment>
<evidence type="ECO:0000259" key="4">
    <source>
        <dbReference type="Pfam" id="PF21773"/>
    </source>
</evidence>
<dbReference type="Proteomes" id="UP001295684">
    <property type="component" value="Unassembled WGS sequence"/>
</dbReference>
<evidence type="ECO:0000256" key="2">
    <source>
        <dbReference type="SAM" id="Coils"/>
    </source>
</evidence>
<feature type="coiled-coil region" evidence="2">
    <location>
        <begin position="308"/>
        <end position="376"/>
    </location>
</feature>
<dbReference type="GO" id="GO:0003341">
    <property type="term" value="P:cilium movement"/>
    <property type="evidence" value="ECO:0007669"/>
    <property type="project" value="InterPro"/>
</dbReference>
<proteinExistence type="predicted"/>
<reference evidence="5" key="1">
    <citation type="submission" date="2023-07" db="EMBL/GenBank/DDBJ databases">
        <authorList>
            <consortium name="AG Swart"/>
            <person name="Singh M."/>
            <person name="Singh A."/>
            <person name="Seah K."/>
            <person name="Emmerich C."/>
        </authorList>
    </citation>
    <scope>NUCLEOTIDE SEQUENCE</scope>
    <source>
        <strain evidence="5">DP1</strain>
    </source>
</reference>
<dbReference type="GO" id="GO:0035253">
    <property type="term" value="C:ciliary rootlet"/>
    <property type="evidence" value="ECO:0007669"/>
    <property type="project" value="TreeGrafter"/>
</dbReference>
<feature type="region of interest" description="Disordered" evidence="3">
    <location>
        <begin position="1"/>
        <end position="22"/>
    </location>
</feature>
<feature type="coiled-coil region" evidence="2">
    <location>
        <begin position="154"/>
        <end position="248"/>
    </location>
</feature>
<accession>A0AAD1UAH5</accession>
<organism evidence="5 6">
    <name type="scientific">Euplotes crassus</name>
    <dbReference type="NCBI Taxonomy" id="5936"/>
    <lineage>
        <taxon>Eukaryota</taxon>
        <taxon>Sar</taxon>
        <taxon>Alveolata</taxon>
        <taxon>Ciliophora</taxon>
        <taxon>Intramacronucleata</taxon>
        <taxon>Spirotrichea</taxon>
        <taxon>Hypotrichia</taxon>
        <taxon>Euplotida</taxon>
        <taxon>Euplotidae</taxon>
        <taxon>Moneuplotes</taxon>
    </lineage>
</organism>
<dbReference type="GO" id="GO:0036158">
    <property type="term" value="P:outer dynein arm assembly"/>
    <property type="evidence" value="ECO:0007669"/>
    <property type="project" value="InterPro"/>
</dbReference>
<feature type="domain" description="ODAD1 central coiled coil region" evidence="4">
    <location>
        <begin position="267"/>
        <end position="398"/>
    </location>
</feature>
<feature type="region of interest" description="Disordered" evidence="3">
    <location>
        <begin position="36"/>
        <end position="60"/>
    </location>
</feature>
<dbReference type="PANTHER" id="PTHR46518">
    <property type="entry name" value="COILED-COIL DOMAIN-CONTAINING PROTEIN 151"/>
    <property type="match status" value="1"/>
</dbReference>
<evidence type="ECO:0000256" key="3">
    <source>
        <dbReference type="SAM" id="MobiDB-lite"/>
    </source>
</evidence>
<keyword evidence="6" id="KW-1185">Reference proteome</keyword>
<dbReference type="GO" id="GO:0036064">
    <property type="term" value="C:ciliary basal body"/>
    <property type="evidence" value="ECO:0007669"/>
    <property type="project" value="TreeGrafter"/>
</dbReference>
<name>A0AAD1UAH5_EUPCR</name>